<keyword evidence="2" id="KW-1185">Reference proteome</keyword>
<sequence length="138" mass="15305">MLKFSLFCVSPPILITIYRWRYRNCQITVVTLLLPHSVHSAICGELHISAFALESFKSNHQMFRSCFLTGYRFAFACDAKVQIDSESTSSNSAARSCDSGICTATAEGVKLIDKNALEEKSANTPYSHIMPCVLSTLE</sequence>
<dbReference type="AlphaFoldDB" id="A0A284R8K7"/>
<proteinExistence type="predicted"/>
<dbReference type="Proteomes" id="UP000219338">
    <property type="component" value="Unassembled WGS sequence"/>
</dbReference>
<gene>
    <name evidence="1" type="ORF">ARMOST_08411</name>
</gene>
<organism evidence="1 2">
    <name type="scientific">Armillaria ostoyae</name>
    <name type="common">Armillaria root rot fungus</name>
    <dbReference type="NCBI Taxonomy" id="47428"/>
    <lineage>
        <taxon>Eukaryota</taxon>
        <taxon>Fungi</taxon>
        <taxon>Dikarya</taxon>
        <taxon>Basidiomycota</taxon>
        <taxon>Agaricomycotina</taxon>
        <taxon>Agaricomycetes</taxon>
        <taxon>Agaricomycetidae</taxon>
        <taxon>Agaricales</taxon>
        <taxon>Marasmiineae</taxon>
        <taxon>Physalacriaceae</taxon>
        <taxon>Armillaria</taxon>
    </lineage>
</organism>
<dbReference type="EMBL" id="FUEG01000005">
    <property type="protein sequence ID" value="SJL05039.1"/>
    <property type="molecule type" value="Genomic_DNA"/>
</dbReference>
<accession>A0A284R8K7</accession>
<reference evidence="2" key="1">
    <citation type="journal article" date="2017" name="Nat. Ecol. Evol.">
        <title>Genome expansion and lineage-specific genetic innovations in the forest pathogenic fungi Armillaria.</title>
        <authorList>
            <person name="Sipos G."/>
            <person name="Prasanna A.N."/>
            <person name="Walter M.C."/>
            <person name="O'Connor E."/>
            <person name="Balint B."/>
            <person name="Krizsan K."/>
            <person name="Kiss B."/>
            <person name="Hess J."/>
            <person name="Varga T."/>
            <person name="Slot J."/>
            <person name="Riley R."/>
            <person name="Boka B."/>
            <person name="Rigling D."/>
            <person name="Barry K."/>
            <person name="Lee J."/>
            <person name="Mihaltcheva S."/>
            <person name="LaButti K."/>
            <person name="Lipzen A."/>
            <person name="Waldron R."/>
            <person name="Moloney N.M."/>
            <person name="Sperisen C."/>
            <person name="Kredics L."/>
            <person name="Vagvoelgyi C."/>
            <person name="Patrignani A."/>
            <person name="Fitzpatrick D."/>
            <person name="Nagy I."/>
            <person name="Doyle S."/>
            <person name="Anderson J.B."/>
            <person name="Grigoriev I.V."/>
            <person name="Gueldener U."/>
            <person name="Muensterkoetter M."/>
            <person name="Nagy L.G."/>
        </authorList>
    </citation>
    <scope>NUCLEOTIDE SEQUENCE [LARGE SCALE GENOMIC DNA]</scope>
    <source>
        <strain evidence="2">C18/9</strain>
    </source>
</reference>
<evidence type="ECO:0000313" key="2">
    <source>
        <dbReference type="Proteomes" id="UP000219338"/>
    </source>
</evidence>
<name>A0A284R8K7_ARMOS</name>
<protein>
    <submittedName>
        <fullName evidence="1">Uncharacterized protein</fullName>
    </submittedName>
</protein>
<evidence type="ECO:0000313" key="1">
    <source>
        <dbReference type="EMBL" id="SJL05039.1"/>
    </source>
</evidence>